<dbReference type="Proteomes" id="UP000291758">
    <property type="component" value="Chromosome"/>
</dbReference>
<dbReference type="Gene3D" id="3.40.1390.30">
    <property type="entry name" value="NIF3 (NGG1p interacting factor 3)-like"/>
    <property type="match status" value="2"/>
</dbReference>
<gene>
    <name evidence="4" type="ORF">ET495_13210</name>
</gene>
<evidence type="ECO:0000256" key="1">
    <source>
        <dbReference type="ARBA" id="ARBA00006964"/>
    </source>
</evidence>
<dbReference type="Pfam" id="PF01784">
    <property type="entry name" value="DUF34_NIF3"/>
    <property type="match status" value="1"/>
</dbReference>
<accession>A0A4P6EMW5</accession>
<keyword evidence="3" id="KW-0479">Metal-binding</keyword>
<dbReference type="RefSeq" id="WP_129205181.1">
    <property type="nucleotide sequence ID" value="NZ_CP035495.1"/>
</dbReference>
<evidence type="ECO:0000313" key="4">
    <source>
        <dbReference type="EMBL" id="QAY64022.1"/>
    </source>
</evidence>
<evidence type="ECO:0000256" key="3">
    <source>
        <dbReference type="PIRSR" id="PIRSR602678-1"/>
    </source>
</evidence>
<feature type="binding site" evidence="3">
    <location>
        <position position="110"/>
    </location>
    <ligand>
        <name>a divalent metal cation</name>
        <dbReference type="ChEBI" id="CHEBI:60240"/>
        <label>1</label>
    </ligand>
</feature>
<dbReference type="KEGG" id="xyl:ET495_13210"/>
<dbReference type="EMBL" id="CP035495">
    <property type="protein sequence ID" value="QAY64022.1"/>
    <property type="molecule type" value="Genomic_DNA"/>
</dbReference>
<keyword evidence="5" id="KW-1185">Reference proteome</keyword>
<feature type="binding site" evidence="3">
    <location>
        <position position="232"/>
    </location>
    <ligand>
        <name>a divalent metal cation</name>
        <dbReference type="ChEBI" id="CHEBI:60240"/>
        <label>1</label>
    </ligand>
</feature>
<dbReference type="InterPro" id="IPR036069">
    <property type="entry name" value="DUF34/NIF3_sf"/>
</dbReference>
<dbReference type="AlphaFoldDB" id="A0A4P6EMW5"/>
<dbReference type="OrthoDB" id="1116574at2"/>
<sequence length="268" mass="28563">MTTAADVVAAIRTAIPAPVRPTTVDTFLDGDPDREVAGIAVTTMATLDVLRRADDAGATLVITHEPLYFAHADDARAALESEDDPVYNAKRALVRERGLVVWHLHDQWHDQRPDGVDAATADALGWTLDPAAGAAIATIDETTLGDLARHVARRLGATALRFTGDPAARVRRVGLDLGFRGATRNRALLRRDDVDVAVLGEAHEWETGEYAVDAVAAGIARGVVVVGHVPSEQAGMRAVAHWLPGVLEQAGIAVPVTFVETPDTFRTL</sequence>
<feature type="binding site" evidence="3">
    <location>
        <position position="228"/>
    </location>
    <ligand>
        <name>a divalent metal cation</name>
        <dbReference type="ChEBI" id="CHEBI:60240"/>
        <label>1</label>
    </ligand>
</feature>
<evidence type="ECO:0000313" key="5">
    <source>
        <dbReference type="Proteomes" id="UP000291758"/>
    </source>
</evidence>
<evidence type="ECO:0000256" key="2">
    <source>
        <dbReference type="ARBA" id="ARBA00022112"/>
    </source>
</evidence>
<dbReference type="InterPro" id="IPR002678">
    <property type="entry name" value="DUF34/NIF3"/>
</dbReference>
<organism evidence="4 5">
    <name type="scientific">Xylanimonas allomyrinae</name>
    <dbReference type="NCBI Taxonomy" id="2509459"/>
    <lineage>
        <taxon>Bacteria</taxon>
        <taxon>Bacillati</taxon>
        <taxon>Actinomycetota</taxon>
        <taxon>Actinomycetes</taxon>
        <taxon>Micrococcales</taxon>
        <taxon>Promicromonosporaceae</taxon>
        <taxon>Xylanimonas</taxon>
    </lineage>
</organism>
<protein>
    <recommendedName>
        <fullName evidence="2">GTP cyclohydrolase 1 type 2 homolog</fullName>
    </recommendedName>
</protein>
<comment type="similarity">
    <text evidence="1">Belongs to the GTP cyclohydrolase I type 2/NIF3 family.</text>
</comment>
<dbReference type="SUPFAM" id="SSF102705">
    <property type="entry name" value="NIF3 (NGG1p interacting factor 3)-like"/>
    <property type="match status" value="1"/>
</dbReference>
<feature type="binding site" evidence="3">
    <location>
        <position position="64"/>
    </location>
    <ligand>
        <name>a divalent metal cation</name>
        <dbReference type="ChEBI" id="CHEBI:60240"/>
        <label>2</label>
    </ligand>
</feature>
<dbReference type="GO" id="GO:0046872">
    <property type="term" value="F:metal ion binding"/>
    <property type="evidence" value="ECO:0007669"/>
    <property type="project" value="UniProtKB-KW"/>
</dbReference>
<reference evidence="4 5" key="1">
    <citation type="submission" date="2019-01" db="EMBL/GenBank/DDBJ databases">
        <title>Genome sequencing of strain 2JSPR-7.</title>
        <authorList>
            <person name="Heo J."/>
            <person name="Kim S.-J."/>
            <person name="Kim J.-S."/>
            <person name="Hong S.-B."/>
            <person name="Kwon S.-W."/>
        </authorList>
    </citation>
    <scope>NUCLEOTIDE SEQUENCE [LARGE SCALE GENOMIC DNA]</scope>
    <source>
        <strain evidence="4 5">2JSPR-7</strain>
    </source>
</reference>
<proteinExistence type="inferred from homology"/>
<name>A0A4P6EMW5_9MICO</name>